<dbReference type="InterPro" id="IPR029787">
    <property type="entry name" value="Nucleotide_cyclase"/>
</dbReference>
<dbReference type="Gene3D" id="3.30.70.270">
    <property type="match status" value="1"/>
</dbReference>
<dbReference type="PROSITE" id="PS50112">
    <property type="entry name" value="PAS"/>
    <property type="match status" value="1"/>
</dbReference>
<dbReference type="Pfam" id="PF13426">
    <property type="entry name" value="PAS_9"/>
    <property type="match status" value="2"/>
</dbReference>
<dbReference type="STRING" id="1962263.BS637_12040"/>
<dbReference type="Pfam" id="PF00990">
    <property type="entry name" value="GGDEF"/>
    <property type="match status" value="1"/>
</dbReference>
<dbReference type="EMBL" id="MRAD01000013">
    <property type="protein sequence ID" value="OOO61503.1"/>
    <property type="molecule type" value="Genomic_DNA"/>
</dbReference>
<protein>
    <submittedName>
        <fullName evidence="4">Diguanylate cyclase</fullName>
    </submittedName>
</protein>
<name>A0A1S9IBM2_9CLOT</name>
<evidence type="ECO:0000313" key="3">
    <source>
        <dbReference type="EMBL" id="OOO61503.1"/>
    </source>
</evidence>
<reference evidence="4 6" key="1">
    <citation type="submission" date="2016-12" db="EMBL/GenBank/DDBJ databases">
        <title>Clostridium tepidum sp. nov., a close relative of Clostridium sporogenes and Clostridium botulinum Group I.</title>
        <authorList>
            <person name="Dobritsa A.P."/>
            <person name="Kutumbaka K.K."/>
            <person name="Werner K."/>
            <person name="Wiedmann M."/>
            <person name="Asmus A."/>
            <person name="Samadpour M."/>
        </authorList>
    </citation>
    <scope>NUCLEOTIDE SEQUENCE [LARGE SCALE GENOMIC DNA]</scope>
    <source>
        <strain evidence="4 6">IEH 97212</strain>
    </source>
</reference>
<dbReference type="NCBIfam" id="TIGR00254">
    <property type="entry name" value="GGDEF"/>
    <property type="match status" value="1"/>
</dbReference>
<evidence type="ECO:0000313" key="6">
    <source>
        <dbReference type="Proteomes" id="UP000190256"/>
    </source>
</evidence>
<keyword evidence="5" id="KW-1185">Reference proteome</keyword>
<dbReference type="OrthoDB" id="9805474at2"/>
<dbReference type="CDD" id="cd01949">
    <property type="entry name" value="GGDEF"/>
    <property type="match status" value="1"/>
</dbReference>
<gene>
    <name evidence="3" type="ORF">BS637_12040</name>
    <name evidence="4" type="ORF">BS638_05320</name>
</gene>
<evidence type="ECO:0000313" key="4">
    <source>
        <dbReference type="EMBL" id="OOO67618.1"/>
    </source>
</evidence>
<reference evidence="3 5" key="2">
    <citation type="submission" date="2016-12" db="EMBL/GenBank/DDBJ databases">
        <title>Clostridium tepidum sp. nov., a close relative of Clostridium sporogenes and Clostridium botulinum Group I.</title>
        <authorList>
            <person name="Dobritsa A.P."/>
            <person name="Kutumbaka K."/>
            <person name="Werner K."/>
            <person name="Samadpour M."/>
        </authorList>
    </citation>
    <scope>NUCLEOTIDE SEQUENCE [LARGE SCALE GENOMIC DNA]</scope>
    <source>
        <strain evidence="3 5">PE</strain>
    </source>
</reference>
<dbReference type="SUPFAM" id="SSF55073">
    <property type="entry name" value="Nucleotide cyclase"/>
    <property type="match status" value="1"/>
</dbReference>
<organism evidence="4 6">
    <name type="scientific">Clostridium tepidum</name>
    <dbReference type="NCBI Taxonomy" id="1962263"/>
    <lineage>
        <taxon>Bacteria</taxon>
        <taxon>Bacillati</taxon>
        <taxon>Bacillota</taxon>
        <taxon>Clostridia</taxon>
        <taxon>Eubacteriales</taxon>
        <taxon>Clostridiaceae</taxon>
        <taxon>Clostridium</taxon>
    </lineage>
</organism>
<dbReference type="InterPro" id="IPR000160">
    <property type="entry name" value="GGDEF_dom"/>
</dbReference>
<evidence type="ECO:0000259" key="2">
    <source>
        <dbReference type="PROSITE" id="PS50887"/>
    </source>
</evidence>
<dbReference type="NCBIfam" id="TIGR00229">
    <property type="entry name" value="sensory_box"/>
    <property type="match status" value="1"/>
</dbReference>
<dbReference type="CDD" id="cd00130">
    <property type="entry name" value="PAS"/>
    <property type="match status" value="1"/>
</dbReference>
<accession>A0A1S9IBM2</accession>
<dbReference type="SUPFAM" id="SSF55785">
    <property type="entry name" value="PYP-like sensor domain (PAS domain)"/>
    <property type="match status" value="1"/>
</dbReference>
<feature type="domain" description="PAS" evidence="1">
    <location>
        <begin position="136"/>
        <end position="178"/>
    </location>
</feature>
<dbReference type="Gene3D" id="3.30.450.20">
    <property type="entry name" value="PAS domain"/>
    <property type="match status" value="2"/>
</dbReference>
<dbReference type="RefSeq" id="WP_078025057.1">
    <property type="nucleotide sequence ID" value="NZ_JADPGM010000005.1"/>
</dbReference>
<dbReference type="Proteomes" id="UP000190256">
    <property type="component" value="Unassembled WGS sequence"/>
</dbReference>
<dbReference type="InterPro" id="IPR000014">
    <property type="entry name" value="PAS"/>
</dbReference>
<dbReference type="InterPro" id="IPR043128">
    <property type="entry name" value="Rev_trsase/Diguanyl_cyclase"/>
</dbReference>
<dbReference type="EMBL" id="MRAE01000009">
    <property type="protein sequence ID" value="OOO67618.1"/>
    <property type="molecule type" value="Genomic_DNA"/>
</dbReference>
<dbReference type="PROSITE" id="PS50887">
    <property type="entry name" value="GGDEF"/>
    <property type="match status" value="1"/>
</dbReference>
<dbReference type="PANTHER" id="PTHR46663:SF3">
    <property type="entry name" value="SLL0267 PROTEIN"/>
    <property type="match status" value="1"/>
</dbReference>
<dbReference type="AlphaFoldDB" id="A0A1S9IBM2"/>
<comment type="caution">
    <text evidence="4">The sequence shown here is derived from an EMBL/GenBank/DDBJ whole genome shotgun (WGS) entry which is preliminary data.</text>
</comment>
<proteinExistence type="predicted"/>
<sequence>MEEKDLIKQIELSIMEKLDMAYCYCKITFDSYGQLEDFIFIGFNDYFKKLTGFTKEHIKNKKAKDIIAFKSHRINIMKALEKLLLNKEKKVEFEDFFHNTKKWAKVSLYLEKKHQLFITFYNITNYKTKEIELKNEIKKYKSLIELASDAIIIRNLNGDIIYCNKSALDLFGYCLEEMKKLNMIDLIPRSSMEEMVVNMSIGDKPIERVHKRKDGTHFYGEEITKLISVEGELGIATYIRDITERKIYNDKTKQMAYFDSLTELPNRNSFLKQLENEIKLSRKKQTLLAVMFLDLDKFKEVNDNFGHYTGDKLLWQVAKRVKRTISSKDLIARFGGDEFTILIRNITHEKQVENLARDIIEVFKEPVYIEGIYVDIKTSIGISFFPKDGDTSQELIKKADKAMYDAKKRGSNKFEIYKE</sequence>
<dbReference type="InterPro" id="IPR035965">
    <property type="entry name" value="PAS-like_dom_sf"/>
</dbReference>
<evidence type="ECO:0000313" key="5">
    <source>
        <dbReference type="Proteomes" id="UP000190206"/>
    </source>
</evidence>
<dbReference type="FunFam" id="3.30.70.270:FF:000001">
    <property type="entry name" value="Diguanylate cyclase domain protein"/>
    <property type="match status" value="1"/>
</dbReference>
<dbReference type="Proteomes" id="UP000190206">
    <property type="component" value="Unassembled WGS sequence"/>
</dbReference>
<evidence type="ECO:0000259" key="1">
    <source>
        <dbReference type="PROSITE" id="PS50112"/>
    </source>
</evidence>
<dbReference type="SMART" id="SM00091">
    <property type="entry name" value="PAS"/>
    <property type="match status" value="1"/>
</dbReference>
<dbReference type="PANTHER" id="PTHR46663">
    <property type="entry name" value="DIGUANYLATE CYCLASE DGCT-RELATED"/>
    <property type="match status" value="1"/>
</dbReference>
<dbReference type="InterPro" id="IPR052163">
    <property type="entry name" value="DGC-Regulatory_Protein"/>
</dbReference>
<dbReference type="SMART" id="SM00267">
    <property type="entry name" value="GGDEF"/>
    <property type="match status" value="1"/>
</dbReference>
<feature type="domain" description="GGDEF" evidence="2">
    <location>
        <begin position="286"/>
        <end position="419"/>
    </location>
</feature>